<keyword evidence="1" id="KW-0812">Transmembrane</keyword>
<accession>A0A9P5MRV6</accession>
<dbReference type="InterPro" id="IPR045338">
    <property type="entry name" value="DUF6535"/>
</dbReference>
<reference evidence="3" key="1">
    <citation type="submission" date="2019-10" db="EMBL/GenBank/DDBJ databases">
        <authorList>
            <consortium name="DOE Joint Genome Institute"/>
            <person name="Kuo A."/>
            <person name="Miyauchi S."/>
            <person name="Kiss E."/>
            <person name="Drula E."/>
            <person name="Kohler A."/>
            <person name="Sanchez-Garcia M."/>
            <person name="Andreopoulos B."/>
            <person name="Barry K.W."/>
            <person name="Bonito G."/>
            <person name="Buee M."/>
            <person name="Carver A."/>
            <person name="Chen C."/>
            <person name="Cichocki N."/>
            <person name="Clum A."/>
            <person name="Culley D."/>
            <person name="Crous P.W."/>
            <person name="Fauchery L."/>
            <person name="Girlanda M."/>
            <person name="Hayes R."/>
            <person name="Keri Z."/>
            <person name="LaButti K."/>
            <person name="Lipzen A."/>
            <person name="Lombard V."/>
            <person name="Magnuson J."/>
            <person name="Maillard F."/>
            <person name="Morin E."/>
            <person name="Murat C."/>
            <person name="Nolan M."/>
            <person name="Ohm R."/>
            <person name="Pangilinan J."/>
            <person name="Pereira M."/>
            <person name="Perotto S."/>
            <person name="Peter M."/>
            <person name="Riley R."/>
            <person name="Sitrit Y."/>
            <person name="Stielow B."/>
            <person name="Szollosi G."/>
            <person name="Zifcakova L."/>
            <person name="Stursova M."/>
            <person name="Spatafora J.W."/>
            <person name="Tedersoo L."/>
            <person name="Vaario L.-M."/>
            <person name="Yamada A."/>
            <person name="Yan M."/>
            <person name="Wang P."/>
            <person name="Xu J."/>
            <person name="Bruns T."/>
            <person name="Baldrian P."/>
            <person name="Vilgalys R."/>
            <person name="Henrissat B."/>
            <person name="Grigoriev I.V."/>
            <person name="Hibbett D."/>
            <person name="Nagy L.G."/>
            <person name="Martin F.M."/>
        </authorList>
    </citation>
    <scope>NUCLEOTIDE SEQUENCE</scope>
    <source>
        <strain evidence="3">Prilba</strain>
    </source>
</reference>
<protein>
    <recommendedName>
        <fullName evidence="2">DUF6535 domain-containing protein</fullName>
    </recommendedName>
</protein>
<evidence type="ECO:0000313" key="3">
    <source>
        <dbReference type="EMBL" id="KAF8476444.1"/>
    </source>
</evidence>
<dbReference type="EMBL" id="WHVB01000015">
    <property type="protein sequence ID" value="KAF8476444.1"/>
    <property type="molecule type" value="Genomic_DNA"/>
</dbReference>
<gene>
    <name evidence="3" type="ORF">DFH94DRAFT_695131</name>
</gene>
<feature type="transmembrane region" description="Helical" evidence="1">
    <location>
        <begin position="102"/>
        <end position="125"/>
    </location>
</feature>
<dbReference type="AlphaFoldDB" id="A0A9P5MRV6"/>
<reference evidence="3" key="2">
    <citation type="journal article" date="2020" name="Nat. Commun.">
        <title>Large-scale genome sequencing of mycorrhizal fungi provides insights into the early evolution of symbiotic traits.</title>
        <authorList>
            <person name="Miyauchi S."/>
            <person name="Kiss E."/>
            <person name="Kuo A."/>
            <person name="Drula E."/>
            <person name="Kohler A."/>
            <person name="Sanchez-Garcia M."/>
            <person name="Morin E."/>
            <person name="Andreopoulos B."/>
            <person name="Barry K.W."/>
            <person name="Bonito G."/>
            <person name="Buee M."/>
            <person name="Carver A."/>
            <person name="Chen C."/>
            <person name="Cichocki N."/>
            <person name="Clum A."/>
            <person name="Culley D."/>
            <person name="Crous P.W."/>
            <person name="Fauchery L."/>
            <person name="Girlanda M."/>
            <person name="Hayes R.D."/>
            <person name="Keri Z."/>
            <person name="LaButti K."/>
            <person name="Lipzen A."/>
            <person name="Lombard V."/>
            <person name="Magnuson J."/>
            <person name="Maillard F."/>
            <person name="Murat C."/>
            <person name="Nolan M."/>
            <person name="Ohm R.A."/>
            <person name="Pangilinan J."/>
            <person name="Pereira M.F."/>
            <person name="Perotto S."/>
            <person name="Peter M."/>
            <person name="Pfister S."/>
            <person name="Riley R."/>
            <person name="Sitrit Y."/>
            <person name="Stielow J.B."/>
            <person name="Szollosi G."/>
            <person name="Zifcakova L."/>
            <person name="Stursova M."/>
            <person name="Spatafora J.W."/>
            <person name="Tedersoo L."/>
            <person name="Vaario L.M."/>
            <person name="Yamada A."/>
            <person name="Yan M."/>
            <person name="Wang P."/>
            <person name="Xu J."/>
            <person name="Bruns T."/>
            <person name="Baldrian P."/>
            <person name="Vilgalys R."/>
            <person name="Dunand C."/>
            <person name="Henrissat B."/>
            <person name="Grigoriev I.V."/>
            <person name="Hibbett D."/>
            <person name="Nagy L.G."/>
            <person name="Martin F.M."/>
        </authorList>
    </citation>
    <scope>NUCLEOTIDE SEQUENCE</scope>
    <source>
        <strain evidence="3">Prilba</strain>
    </source>
</reference>
<dbReference type="Proteomes" id="UP000759537">
    <property type="component" value="Unassembled WGS sequence"/>
</dbReference>
<feature type="domain" description="DUF6535" evidence="2">
    <location>
        <begin position="23"/>
        <end position="187"/>
    </location>
</feature>
<feature type="transmembrane region" description="Helical" evidence="1">
    <location>
        <begin position="169"/>
        <end position="190"/>
    </location>
</feature>
<dbReference type="OrthoDB" id="3219854at2759"/>
<keyword evidence="1" id="KW-0472">Membrane</keyword>
<feature type="transmembrane region" description="Helical" evidence="1">
    <location>
        <begin position="48"/>
        <end position="67"/>
    </location>
</feature>
<keyword evidence="4" id="KW-1185">Reference proteome</keyword>
<evidence type="ECO:0000313" key="4">
    <source>
        <dbReference type="Proteomes" id="UP000759537"/>
    </source>
</evidence>
<organism evidence="3 4">
    <name type="scientific">Russula ochroleuca</name>
    <dbReference type="NCBI Taxonomy" id="152965"/>
    <lineage>
        <taxon>Eukaryota</taxon>
        <taxon>Fungi</taxon>
        <taxon>Dikarya</taxon>
        <taxon>Basidiomycota</taxon>
        <taxon>Agaricomycotina</taxon>
        <taxon>Agaricomycetes</taxon>
        <taxon>Russulales</taxon>
        <taxon>Russulaceae</taxon>
        <taxon>Russula</taxon>
    </lineage>
</organism>
<comment type="caution">
    <text evidence="3">The sequence shown here is derived from an EMBL/GenBank/DDBJ whole genome shotgun (WGS) entry which is preliminary data.</text>
</comment>
<feature type="transmembrane region" description="Helical" evidence="1">
    <location>
        <begin position="230"/>
        <end position="251"/>
    </location>
</feature>
<dbReference type="Pfam" id="PF20153">
    <property type="entry name" value="DUF6535"/>
    <property type="match status" value="1"/>
</dbReference>
<feature type="transmembrane region" description="Helical" evidence="1">
    <location>
        <begin position="196"/>
        <end position="218"/>
    </location>
</feature>
<sequence>MATSNSQTPVRGNMRNDDGNELWNMYLDEVKEDDNQIAKAWKEGSDGILTFTGLFSIIVAAFIIEFYKQLSPNSGNQTVIPLANGTYSIIANSPSPPSTSMIWVNAMWLISLVLSLSSALIATLLQEWARRYVETANLPSNPNHRARVRSFLFLGTEFYKMRLIVQMGFSLLHLSVFLFFAGLVVVFHTINKNVAIAVEVAVGLFGVAYIALSILPCLDIQCPYRTPMSYFLWYPTHAILTFVAVYLGLILEMLLRELGFVALLDHDTLTRRILVGLLESRENAARTHLQYITDGLGKCIINSAINARQDGDRKIVTRLFNLLALGNENKLRRFAASIPRHRVLDLFPRTEAGRFVLQEPLRILLRSCAVGTGVAGPDEEVRRSSLLVCLDAINYIAKDPSVPDSNYLRANFANIGLMRALWDDSDTAIRVTSRSICALLAKQVIREESLEEPQLRWLQEVTGSTAEGDLPTEDATSFKETLAILLNVENNADFHTNFQAKLSQEVERIHEDDPEGSGDVVHKLRTMFLAADPFPPSQAVYSFMIAGPSSSV</sequence>
<proteinExistence type="predicted"/>
<keyword evidence="1" id="KW-1133">Transmembrane helix</keyword>
<name>A0A9P5MRV6_9AGAM</name>
<evidence type="ECO:0000256" key="1">
    <source>
        <dbReference type="SAM" id="Phobius"/>
    </source>
</evidence>
<evidence type="ECO:0000259" key="2">
    <source>
        <dbReference type="Pfam" id="PF20153"/>
    </source>
</evidence>